<dbReference type="Gene3D" id="1.20.1600.10">
    <property type="entry name" value="Outer membrane efflux proteins (OEP)"/>
    <property type="match status" value="1"/>
</dbReference>
<dbReference type="PANTHER" id="PTHR30026:SF22">
    <property type="entry name" value="OUTER MEMBRANE EFFLUX PROTEIN"/>
    <property type="match status" value="1"/>
</dbReference>
<evidence type="ECO:0000256" key="2">
    <source>
        <dbReference type="ARBA" id="ARBA00022448"/>
    </source>
</evidence>
<keyword evidence="2" id="KW-0813">Transport</keyword>
<dbReference type="GO" id="GO:0015562">
    <property type="term" value="F:efflux transmembrane transporter activity"/>
    <property type="evidence" value="ECO:0007669"/>
    <property type="project" value="InterPro"/>
</dbReference>
<evidence type="ECO:0000256" key="1">
    <source>
        <dbReference type="ARBA" id="ARBA00004442"/>
    </source>
</evidence>
<evidence type="ECO:0000256" key="6">
    <source>
        <dbReference type="ARBA" id="ARBA00023237"/>
    </source>
</evidence>
<keyword evidence="5" id="KW-0472">Membrane</keyword>
<keyword evidence="3" id="KW-1134">Transmembrane beta strand</keyword>
<dbReference type="SUPFAM" id="SSF56954">
    <property type="entry name" value="Outer membrane efflux proteins (OEP)"/>
    <property type="match status" value="1"/>
</dbReference>
<reference evidence="7" key="1">
    <citation type="submission" date="2018-06" db="EMBL/GenBank/DDBJ databases">
        <authorList>
            <person name="Zhirakovskaya E."/>
        </authorList>
    </citation>
    <scope>NUCLEOTIDE SEQUENCE</scope>
</reference>
<organism evidence="7">
    <name type="scientific">hydrothermal vent metagenome</name>
    <dbReference type="NCBI Taxonomy" id="652676"/>
    <lineage>
        <taxon>unclassified sequences</taxon>
        <taxon>metagenomes</taxon>
        <taxon>ecological metagenomes</taxon>
    </lineage>
</organism>
<keyword evidence="4" id="KW-0812">Transmembrane</keyword>
<dbReference type="AlphaFoldDB" id="A0A3B0TQ44"/>
<evidence type="ECO:0000256" key="3">
    <source>
        <dbReference type="ARBA" id="ARBA00022452"/>
    </source>
</evidence>
<sequence length="457" mass="48978">MRLKNLMLTSITLAGVTLASLGFSTSLSQAETLRQTLASAYANNPNIASALISIKASAEDIAIRRSGKLPSIGLAADYSYNWSVVGGSSNSSNSFNIGMTYRQRLFDNLKTDAQIEQARAFSLVASEALRNAEQNVLLSAARAYFNVIRDTKLVQLRADNVSFFTAQVQSARDRLNIGEGTRIEVAQAEARLASGVAAYRDAITSLQVSQANFKRWVGEEPRNLKMDFNFANTLPGSLDKALDIADQRHPAILMAQAKIRAAQFASSAASAAFGPTLDLIGQICAVQCFGTSTTGMSGTVKLTLSIPIYSGGAMGASLRKANLEQTKSEIDALATRDQIREAVISAWNGVQNANAQITSAQSATRSSQLVLNGVIEEQKVGQRTTLDVLNARSDLTRAQEGLISARSARYIATFSLLSSIGRLSARDLNLPVKILSADGYIQSVKDVWADLRSVPGQ</sequence>
<evidence type="ECO:0000256" key="5">
    <source>
        <dbReference type="ARBA" id="ARBA00023136"/>
    </source>
</evidence>
<protein>
    <submittedName>
        <fullName evidence="7">Type I secretion outer membrane protein, TolC</fullName>
    </submittedName>
</protein>
<dbReference type="InterPro" id="IPR051906">
    <property type="entry name" value="TolC-like"/>
</dbReference>
<evidence type="ECO:0000256" key="4">
    <source>
        <dbReference type="ARBA" id="ARBA00022692"/>
    </source>
</evidence>
<comment type="subcellular location">
    <subcellularLocation>
        <location evidence="1">Cell outer membrane</location>
    </subcellularLocation>
</comment>
<name>A0A3B0TQ44_9ZZZZ</name>
<dbReference type="InterPro" id="IPR003423">
    <property type="entry name" value="OMP_efflux"/>
</dbReference>
<keyword evidence="6" id="KW-0998">Cell outer membrane</keyword>
<dbReference type="InterPro" id="IPR010130">
    <property type="entry name" value="T1SS_OMP_TolC"/>
</dbReference>
<dbReference type="Pfam" id="PF02321">
    <property type="entry name" value="OEP"/>
    <property type="match status" value="2"/>
</dbReference>
<dbReference type="EMBL" id="UOEO01000130">
    <property type="protein sequence ID" value="VAW20078.1"/>
    <property type="molecule type" value="Genomic_DNA"/>
</dbReference>
<dbReference type="GO" id="GO:0009279">
    <property type="term" value="C:cell outer membrane"/>
    <property type="evidence" value="ECO:0007669"/>
    <property type="project" value="UniProtKB-SubCell"/>
</dbReference>
<dbReference type="NCBIfam" id="TIGR01844">
    <property type="entry name" value="type_I_sec_TolC"/>
    <property type="match status" value="1"/>
</dbReference>
<dbReference type="PANTHER" id="PTHR30026">
    <property type="entry name" value="OUTER MEMBRANE PROTEIN TOLC"/>
    <property type="match status" value="1"/>
</dbReference>
<dbReference type="GO" id="GO:0015288">
    <property type="term" value="F:porin activity"/>
    <property type="evidence" value="ECO:0007669"/>
    <property type="project" value="TreeGrafter"/>
</dbReference>
<evidence type="ECO:0000313" key="7">
    <source>
        <dbReference type="EMBL" id="VAW20078.1"/>
    </source>
</evidence>
<proteinExistence type="predicted"/>
<accession>A0A3B0TQ44</accession>
<gene>
    <name evidence="7" type="ORF">MNBD_ALPHA12-1917</name>
</gene>
<dbReference type="GO" id="GO:1990281">
    <property type="term" value="C:efflux pump complex"/>
    <property type="evidence" value="ECO:0007669"/>
    <property type="project" value="TreeGrafter"/>
</dbReference>